<dbReference type="EMBL" id="LGST01000031">
    <property type="protein sequence ID" value="KND98736.1"/>
    <property type="molecule type" value="Genomic_DNA"/>
</dbReference>
<dbReference type="VEuPathDB" id="FungiDB:QG37_04643"/>
<evidence type="ECO:0000256" key="1">
    <source>
        <dbReference type="SAM" id="MobiDB-lite"/>
    </source>
</evidence>
<comment type="caution">
    <text evidence="2">The sequence shown here is derived from an EMBL/GenBank/DDBJ whole genome shotgun (WGS) entry which is preliminary data.</text>
</comment>
<evidence type="ECO:0000313" key="3">
    <source>
        <dbReference type="Proteomes" id="UP000037122"/>
    </source>
</evidence>
<dbReference type="AlphaFoldDB" id="A0A0L0NX02"/>
<accession>A0A0L0NX02</accession>
<evidence type="ECO:0000313" key="2">
    <source>
        <dbReference type="EMBL" id="KND98736.1"/>
    </source>
</evidence>
<reference evidence="3" key="1">
    <citation type="journal article" date="2015" name="BMC Genomics">
        <title>Draft genome of a commonly misdiagnosed multidrug resistant pathogen Candida auris.</title>
        <authorList>
            <person name="Chatterjee S."/>
            <person name="Alampalli S.V."/>
            <person name="Nageshan R.K."/>
            <person name="Chettiar S.T."/>
            <person name="Joshi S."/>
            <person name="Tatu U.S."/>
        </authorList>
    </citation>
    <scope>NUCLEOTIDE SEQUENCE [LARGE SCALE GENOMIC DNA]</scope>
    <source>
        <strain evidence="3">6684</strain>
    </source>
</reference>
<feature type="region of interest" description="Disordered" evidence="1">
    <location>
        <begin position="1"/>
        <end position="21"/>
    </location>
</feature>
<gene>
    <name evidence="2" type="ORF">QG37_04643</name>
</gene>
<proteinExistence type="predicted"/>
<organism evidence="2 3">
    <name type="scientific">Candidozyma auris</name>
    <name type="common">Yeast</name>
    <name type="synonym">Candida auris</name>
    <dbReference type="NCBI Taxonomy" id="498019"/>
    <lineage>
        <taxon>Eukaryota</taxon>
        <taxon>Fungi</taxon>
        <taxon>Dikarya</taxon>
        <taxon>Ascomycota</taxon>
        <taxon>Saccharomycotina</taxon>
        <taxon>Pichiomycetes</taxon>
        <taxon>Metschnikowiaceae</taxon>
        <taxon>Candidozyma</taxon>
    </lineage>
</organism>
<sequence length="58" mass="5303">MGTEDIDVEGAGREPVGVEDDGGAEVAVMATGVAGTAGAVDVVGAAEAVGGCPSAGLS</sequence>
<protein>
    <submittedName>
        <fullName evidence="2">Uncharacterized protein</fullName>
    </submittedName>
</protein>
<dbReference type="Proteomes" id="UP000037122">
    <property type="component" value="Unassembled WGS sequence"/>
</dbReference>
<name>A0A0L0NX02_CANAR</name>